<sequence length="114" mass="12386">MEWLMTMTCWAPFGPCPHPAAPDTPAPSPGELDLRLIRVAYEVAVTVSPCVRCGAALDGPRLSMRRAGWSHDWQVAVVVRCRGWRRHRHTAVATEAAGELRLGALQARTAGGES</sequence>
<organism evidence="1 2">
    <name type="scientific">Jiangella ureilytica</name>
    <dbReference type="NCBI Taxonomy" id="2530374"/>
    <lineage>
        <taxon>Bacteria</taxon>
        <taxon>Bacillati</taxon>
        <taxon>Actinomycetota</taxon>
        <taxon>Actinomycetes</taxon>
        <taxon>Jiangellales</taxon>
        <taxon>Jiangellaceae</taxon>
        <taxon>Jiangella</taxon>
    </lineage>
</organism>
<comment type="caution">
    <text evidence="1">The sequence shown here is derived from an EMBL/GenBank/DDBJ whole genome shotgun (WGS) entry which is preliminary data.</text>
</comment>
<accession>A0A4V6PB37</accession>
<dbReference type="RefSeq" id="WP_131983506.1">
    <property type="nucleotide sequence ID" value="NZ_SMKL01000028.1"/>
</dbReference>
<reference evidence="1 2" key="1">
    <citation type="submission" date="2019-02" db="EMBL/GenBank/DDBJ databases">
        <title>Draft genome sequences of novel Actinobacteria.</title>
        <authorList>
            <person name="Sahin N."/>
            <person name="Ay H."/>
            <person name="Saygin H."/>
        </authorList>
    </citation>
    <scope>NUCLEOTIDE SEQUENCE [LARGE SCALE GENOMIC DNA]</scope>
    <source>
        <strain evidence="1 2">KC603</strain>
    </source>
</reference>
<dbReference type="AlphaFoldDB" id="A0A4V6PB37"/>
<gene>
    <name evidence="1" type="ORF">E1212_14175</name>
</gene>
<evidence type="ECO:0000313" key="2">
    <source>
        <dbReference type="Proteomes" id="UP000295621"/>
    </source>
</evidence>
<proteinExistence type="predicted"/>
<keyword evidence="2" id="KW-1185">Reference proteome</keyword>
<dbReference type="EMBL" id="SMKL01000028">
    <property type="protein sequence ID" value="TDC50705.1"/>
    <property type="molecule type" value="Genomic_DNA"/>
</dbReference>
<protein>
    <submittedName>
        <fullName evidence="1">Uncharacterized protein</fullName>
    </submittedName>
</protein>
<evidence type="ECO:0000313" key="1">
    <source>
        <dbReference type="EMBL" id="TDC50705.1"/>
    </source>
</evidence>
<dbReference type="Proteomes" id="UP000295621">
    <property type="component" value="Unassembled WGS sequence"/>
</dbReference>
<name>A0A4V6PB37_9ACTN</name>
<dbReference type="OrthoDB" id="3536594at2"/>